<dbReference type="Gene3D" id="3.90.1140.10">
    <property type="entry name" value="Cyclic phosphodiesterase"/>
    <property type="match status" value="1"/>
</dbReference>
<feature type="short sequence motif" description="HXTX 2" evidence="2">
    <location>
        <begin position="115"/>
        <end position="118"/>
    </location>
</feature>
<proteinExistence type="inferred from homology"/>
<keyword evidence="1 2" id="KW-0378">Hydrolase</keyword>
<comment type="caution">
    <text evidence="3">The sequence shown here is derived from an EMBL/GenBank/DDBJ whole genome shotgun (WGS) entry which is preliminary data.</text>
</comment>
<sequence>MRLLVAVLPPPFAVDHLRSAIGTLHVTGADAGVVRPDRWHLTLAFLGEVTDPERVRDRVAECAAAGRSGTVSLTGGGRFGERVLWAGVGGDVAELTRTAEAVRVLAPETLPFRPHLTLARPRGRVTREELRADVATLSHYAGPPWPADRIHLMRSSAGSYQSLGSWPLYQA</sequence>
<comment type="similarity">
    <text evidence="2">Belongs to the 2H phosphoesterase superfamily. ThpR family.</text>
</comment>
<gene>
    <name evidence="3" type="primary">thpR</name>
    <name evidence="3" type="ORF">GCM10009539_67310</name>
</gene>
<dbReference type="PANTHER" id="PTHR35561:SF1">
    <property type="entry name" value="RNA 2',3'-CYCLIC PHOSPHODIESTERASE"/>
    <property type="match status" value="1"/>
</dbReference>
<evidence type="ECO:0000256" key="2">
    <source>
        <dbReference type="HAMAP-Rule" id="MF_01940"/>
    </source>
</evidence>
<feature type="active site" description="Proton donor" evidence="2">
    <location>
        <position position="40"/>
    </location>
</feature>
<dbReference type="SUPFAM" id="SSF55144">
    <property type="entry name" value="LigT-like"/>
    <property type="match status" value="1"/>
</dbReference>
<evidence type="ECO:0000313" key="3">
    <source>
        <dbReference type="EMBL" id="GAA0270655.1"/>
    </source>
</evidence>
<comment type="function">
    <text evidence="2">Hydrolyzes RNA 2',3'-cyclic phosphodiester to an RNA 2'-phosphomonoester.</text>
</comment>
<protein>
    <recommendedName>
        <fullName evidence="2">RNA 2',3'-cyclic phosphodiesterase</fullName>
        <shortName evidence="2">RNA 2',3'-CPDase</shortName>
        <ecNumber evidence="2">3.1.4.58</ecNumber>
    </recommendedName>
</protein>
<dbReference type="Proteomes" id="UP001500967">
    <property type="component" value="Unassembled WGS sequence"/>
</dbReference>
<organism evidence="3 4">
    <name type="scientific">Cryptosporangium japonicum</name>
    <dbReference type="NCBI Taxonomy" id="80872"/>
    <lineage>
        <taxon>Bacteria</taxon>
        <taxon>Bacillati</taxon>
        <taxon>Actinomycetota</taxon>
        <taxon>Actinomycetes</taxon>
        <taxon>Cryptosporangiales</taxon>
        <taxon>Cryptosporangiaceae</taxon>
        <taxon>Cryptosporangium</taxon>
    </lineage>
</organism>
<feature type="active site" description="Proton acceptor" evidence="2">
    <location>
        <position position="115"/>
    </location>
</feature>
<feature type="short sequence motif" description="HXTX 1" evidence="2">
    <location>
        <begin position="40"/>
        <end position="43"/>
    </location>
</feature>
<keyword evidence="4" id="KW-1185">Reference proteome</keyword>
<dbReference type="EMBL" id="BAAAGX010000029">
    <property type="protein sequence ID" value="GAA0270655.1"/>
    <property type="molecule type" value="Genomic_DNA"/>
</dbReference>
<dbReference type="InterPro" id="IPR009097">
    <property type="entry name" value="Cyclic_Pdiesterase"/>
</dbReference>
<reference evidence="3 4" key="1">
    <citation type="journal article" date="2019" name="Int. J. Syst. Evol. Microbiol.">
        <title>The Global Catalogue of Microorganisms (GCM) 10K type strain sequencing project: providing services to taxonomists for standard genome sequencing and annotation.</title>
        <authorList>
            <consortium name="The Broad Institute Genomics Platform"/>
            <consortium name="The Broad Institute Genome Sequencing Center for Infectious Disease"/>
            <person name="Wu L."/>
            <person name="Ma J."/>
        </authorList>
    </citation>
    <scope>NUCLEOTIDE SEQUENCE [LARGE SCALE GENOMIC DNA]</scope>
    <source>
        <strain evidence="3 4">JCM 10425</strain>
    </source>
</reference>
<dbReference type="HAMAP" id="MF_01940">
    <property type="entry name" value="RNA_CPDase"/>
    <property type="match status" value="1"/>
</dbReference>
<dbReference type="InterPro" id="IPR004175">
    <property type="entry name" value="RNA_CPDase"/>
</dbReference>
<name>A0ABN0V1S3_9ACTN</name>
<dbReference type="PANTHER" id="PTHR35561">
    <property type="entry name" value="RNA 2',3'-CYCLIC PHOSPHODIESTERASE"/>
    <property type="match status" value="1"/>
</dbReference>
<evidence type="ECO:0000313" key="4">
    <source>
        <dbReference type="Proteomes" id="UP001500967"/>
    </source>
</evidence>
<evidence type="ECO:0000256" key="1">
    <source>
        <dbReference type="ARBA" id="ARBA00022801"/>
    </source>
</evidence>
<dbReference type="Pfam" id="PF13563">
    <property type="entry name" value="2_5_RNA_ligase2"/>
    <property type="match status" value="1"/>
</dbReference>
<dbReference type="NCBIfam" id="TIGR02258">
    <property type="entry name" value="2_5_ligase"/>
    <property type="match status" value="1"/>
</dbReference>
<dbReference type="EC" id="3.1.4.58" evidence="2"/>
<accession>A0ABN0V1S3</accession>
<comment type="catalytic activity">
    <reaction evidence="2">
        <text>a 3'-end 2',3'-cyclophospho-ribonucleotide-RNA + H2O = a 3'-end 2'-phospho-ribonucleotide-RNA + H(+)</text>
        <dbReference type="Rhea" id="RHEA:11828"/>
        <dbReference type="Rhea" id="RHEA-COMP:10464"/>
        <dbReference type="Rhea" id="RHEA-COMP:17353"/>
        <dbReference type="ChEBI" id="CHEBI:15377"/>
        <dbReference type="ChEBI" id="CHEBI:15378"/>
        <dbReference type="ChEBI" id="CHEBI:83064"/>
        <dbReference type="ChEBI" id="CHEBI:173113"/>
        <dbReference type="EC" id="3.1.4.58"/>
    </reaction>
</comment>
<dbReference type="RefSeq" id="WP_344652978.1">
    <property type="nucleotide sequence ID" value="NZ_BAAAGX010000029.1"/>
</dbReference>